<dbReference type="AlphaFoldDB" id="A0A379FIU7"/>
<reference evidence="2 3" key="1">
    <citation type="submission" date="2018-06" db="EMBL/GenBank/DDBJ databases">
        <authorList>
            <consortium name="Pathogen Informatics"/>
            <person name="Doyle S."/>
        </authorList>
    </citation>
    <scope>NUCLEOTIDE SEQUENCE [LARGE SCALE GENOMIC DNA]</scope>
    <source>
        <strain evidence="2 3">NCTC11938</strain>
    </source>
</reference>
<feature type="transmembrane region" description="Helical" evidence="1">
    <location>
        <begin position="5"/>
        <end position="23"/>
    </location>
</feature>
<feature type="transmembrane region" description="Helical" evidence="1">
    <location>
        <begin position="178"/>
        <end position="196"/>
    </location>
</feature>
<evidence type="ECO:0000313" key="3">
    <source>
        <dbReference type="Proteomes" id="UP000254191"/>
    </source>
</evidence>
<sequence>MEPTLWVLGTLIISILLIVFTIIKLKFHPFLALLLASFFVGMAMKMNPLEMVSAIENGIGGTLGFLAAIIGLGTILGKMMEISGAAERIGITLQKCRWLSPDVIMVLVGLICGITLFVEVGVVLLIPLAFSIAKKTNTSLLKLAIPLCTALMAVHCIVPPHPAALFVTNELGADMGTVIVAGLAVGLLASLVGGLFS</sequence>
<proteinExistence type="predicted"/>
<dbReference type="PANTHER" id="PTHR30354">
    <property type="entry name" value="GNT FAMILY GLUCONATE TRANSPORTER"/>
    <property type="match status" value="1"/>
</dbReference>
<protein>
    <submittedName>
        <fullName evidence="2">Permease DsdX</fullName>
    </submittedName>
</protein>
<dbReference type="InterPro" id="IPR003474">
    <property type="entry name" value="Glcn_transporter"/>
</dbReference>
<keyword evidence="1" id="KW-0812">Transmembrane</keyword>
<dbReference type="EMBL" id="UGTS01000004">
    <property type="protein sequence ID" value="SUC20610.1"/>
    <property type="molecule type" value="Genomic_DNA"/>
</dbReference>
<gene>
    <name evidence="2" type="primary">dsdX_2</name>
    <name evidence="2" type="ORF">NCTC11938_01888</name>
</gene>
<accession>A0A379FIU7</accession>
<dbReference type="GO" id="GO:0005886">
    <property type="term" value="C:plasma membrane"/>
    <property type="evidence" value="ECO:0007669"/>
    <property type="project" value="TreeGrafter"/>
</dbReference>
<keyword evidence="1" id="KW-1133">Transmembrane helix</keyword>
<organism evidence="2 3">
    <name type="scientific">Proteus mirabilis</name>
    <dbReference type="NCBI Taxonomy" id="584"/>
    <lineage>
        <taxon>Bacteria</taxon>
        <taxon>Pseudomonadati</taxon>
        <taxon>Pseudomonadota</taxon>
        <taxon>Gammaproteobacteria</taxon>
        <taxon>Enterobacterales</taxon>
        <taxon>Morganellaceae</taxon>
        <taxon>Proteus</taxon>
    </lineage>
</organism>
<keyword evidence="1" id="KW-0472">Membrane</keyword>
<evidence type="ECO:0000313" key="2">
    <source>
        <dbReference type="EMBL" id="SUC20610.1"/>
    </source>
</evidence>
<dbReference type="Pfam" id="PF02447">
    <property type="entry name" value="GntP_permease"/>
    <property type="match status" value="1"/>
</dbReference>
<dbReference type="PANTHER" id="PTHR30354:SF6">
    <property type="entry name" value="D-SERINE TRANSPORTER DSDX"/>
    <property type="match status" value="1"/>
</dbReference>
<evidence type="ECO:0000256" key="1">
    <source>
        <dbReference type="SAM" id="Phobius"/>
    </source>
</evidence>
<dbReference type="Proteomes" id="UP000254191">
    <property type="component" value="Unassembled WGS sequence"/>
</dbReference>
<feature type="transmembrane region" description="Helical" evidence="1">
    <location>
        <begin position="103"/>
        <end position="128"/>
    </location>
</feature>
<dbReference type="GO" id="GO:0015128">
    <property type="term" value="F:gluconate transmembrane transporter activity"/>
    <property type="evidence" value="ECO:0007669"/>
    <property type="project" value="InterPro"/>
</dbReference>
<feature type="transmembrane region" description="Helical" evidence="1">
    <location>
        <begin position="29"/>
        <end position="46"/>
    </location>
</feature>
<feature type="transmembrane region" description="Helical" evidence="1">
    <location>
        <begin position="140"/>
        <end position="158"/>
    </location>
</feature>
<name>A0A379FIU7_PROMI</name>
<feature type="transmembrane region" description="Helical" evidence="1">
    <location>
        <begin position="58"/>
        <end position="77"/>
    </location>
</feature>